<organism evidence="1 2">
    <name type="scientific">Solanum tuberosum</name>
    <name type="common">Potato</name>
    <dbReference type="NCBI Taxonomy" id="4113"/>
    <lineage>
        <taxon>Eukaryota</taxon>
        <taxon>Viridiplantae</taxon>
        <taxon>Streptophyta</taxon>
        <taxon>Embryophyta</taxon>
        <taxon>Tracheophyta</taxon>
        <taxon>Spermatophyta</taxon>
        <taxon>Magnoliopsida</taxon>
        <taxon>eudicotyledons</taxon>
        <taxon>Gunneridae</taxon>
        <taxon>Pentapetalae</taxon>
        <taxon>asterids</taxon>
        <taxon>lamiids</taxon>
        <taxon>Solanales</taxon>
        <taxon>Solanaceae</taxon>
        <taxon>Solanoideae</taxon>
        <taxon>Solaneae</taxon>
        <taxon>Solanum</taxon>
    </lineage>
</organism>
<sequence length="183" mass="21418">MYAKTKTDRDDMFIVNWNSKDLHFGRKEFRVIRKELKAFEDKVDGQFANMKKFMDASFLKIIEELRSFHKVEKENEDVEEPKSQLVALEAKATHVTPIEQVRKKAPGKYAQSPYTDLIDSGGTSQNRPVYFLMKYPFVNCNDFDVDMNLIKASREWYNDKVSKKRGRKPSVFTIAKNVIKTSF</sequence>
<dbReference type="Proteomes" id="UP000011115">
    <property type="component" value="Unassembled WGS sequence"/>
</dbReference>
<protein>
    <recommendedName>
        <fullName evidence="3">Ulp1 protease family, C-terminal catalytic domain containing protein</fullName>
    </recommendedName>
</protein>
<evidence type="ECO:0000313" key="2">
    <source>
        <dbReference type="Proteomes" id="UP000011115"/>
    </source>
</evidence>
<dbReference type="HOGENOM" id="CLU_1477563_0_0_1"/>
<dbReference type="Gramene" id="PGSC0003DMT400085642">
    <property type="protein sequence ID" value="PGSC0003DMT400085642"/>
    <property type="gene ID" value="PGSC0003DMG400035213"/>
</dbReference>
<evidence type="ECO:0008006" key="3">
    <source>
        <dbReference type="Google" id="ProtNLM"/>
    </source>
</evidence>
<evidence type="ECO:0000313" key="1">
    <source>
        <dbReference type="EnsemblPlants" id="PGSC0003DMT400085642"/>
    </source>
</evidence>
<dbReference type="AlphaFoldDB" id="M1D9Y4"/>
<keyword evidence="2" id="KW-1185">Reference proteome</keyword>
<dbReference type="EnsemblPlants" id="PGSC0003DMT400085642">
    <property type="protein sequence ID" value="PGSC0003DMT400085642"/>
    <property type="gene ID" value="PGSC0003DMG400035213"/>
</dbReference>
<reference evidence="1" key="2">
    <citation type="submission" date="2015-06" db="UniProtKB">
        <authorList>
            <consortium name="EnsemblPlants"/>
        </authorList>
    </citation>
    <scope>IDENTIFICATION</scope>
    <source>
        <strain evidence="1">DM1-3 516 R44</strain>
    </source>
</reference>
<reference evidence="2" key="1">
    <citation type="journal article" date="2011" name="Nature">
        <title>Genome sequence and analysis of the tuber crop potato.</title>
        <authorList>
            <consortium name="The Potato Genome Sequencing Consortium"/>
        </authorList>
    </citation>
    <scope>NUCLEOTIDE SEQUENCE [LARGE SCALE GENOMIC DNA]</scope>
    <source>
        <strain evidence="2">cv. DM1-3 516 R44</strain>
    </source>
</reference>
<accession>M1D9Y4</accession>
<name>M1D9Y4_SOLTU</name>
<dbReference type="InParanoid" id="M1D9Y4"/>
<dbReference type="PaxDb" id="4113-PGSC0003DMT400085642"/>
<proteinExistence type="predicted"/>